<evidence type="ECO:0000256" key="1">
    <source>
        <dbReference type="SAM" id="MobiDB-lite"/>
    </source>
</evidence>
<gene>
    <name evidence="2" type="ORF">ANN_04330</name>
</gene>
<reference evidence="2 3" key="1">
    <citation type="journal article" date="2022" name="Allergy">
        <title>Genome assembly and annotation of Periplaneta americana reveal a comprehensive cockroach allergen profile.</title>
        <authorList>
            <person name="Wang L."/>
            <person name="Xiong Q."/>
            <person name="Saelim N."/>
            <person name="Wang L."/>
            <person name="Nong W."/>
            <person name="Wan A.T."/>
            <person name="Shi M."/>
            <person name="Liu X."/>
            <person name="Cao Q."/>
            <person name="Hui J.H.L."/>
            <person name="Sookrung N."/>
            <person name="Leung T.F."/>
            <person name="Tungtrongchitr A."/>
            <person name="Tsui S.K.W."/>
        </authorList>
    </citation>
    <scope>NUCLEOTIDE SEQUENCE [LARGE SCALE GENOMIC DNA]</scope>
    <source>
        <strain evidence="2">PWHHKU_190912</strain>
    </source>
</reference>
<feature type="region of interest" description="Disordered" evidence="1">
    <location>
        <begin position="1"/>
        <end position="23"/>
    </location>
</feature>
<dbReference type="EMBL" id="JAJSOF020000013">
    <property type="protein sequence ID" value="KAJ4442739.1"/>
    <property type="molecule type" value="Genomic_DNA"/>
</dbReference>
<name>A0ABQ8T896_PERAM</name>
<organism evidence="2 3">
    <name type="scientific">Periplaneta americana</name>
    <name type="common">American cockroach</name>
    <name type="synonym">Blatta americana</name>
    <dbReference type="NCBI Taxonomy" id="6978"/>
    <lineage>
        <taxon>Eukaryota</taxon>
        <taxon>Metazoa</taxon>
        <taxon>Ecdysozoa</taxon>
        <taxon>Arthropoda</taxon>
        <taxon>Hexapoda</taxon>
        <taxon>Insecta</taxon>
        <taxon>Pterygota</taxon>
        <taxon>Neoptera</taxon>
        <taxon>Polyneoptera</taxon>
        <taxon>Dictyoptera</taxon>
        <taxon>Blattodea</taxon>
        <taxon>Blattoidea</taxon>
        <taxon>Blattidae</taxon>
        <taxon>Blattinae</taxon>
        <taxon>Periplaneta</taxon>
    </lineage>
</organism>
<evidence type="ECO:0000313" key="3">
    <source>
        <dbReference type="Proteomes" id="UP001148838"/>
    </source>
</evidence>
<evidence type="ECO:0000313" key="2">
    <source>
        <dbReference type="EMBL" id="KAJ4442739.1"/>
    </source>
</evidence>
<keyword evidence="3" id="KW-1185">Reference proteome</keyword>
<proteinExistence type="predicted"/>
<accession>A0ABQ8T896</accession>
<sequence length="286" mass="33233">MGKGYSVQHHMPRRSAGRGDSIPASSHGCTIMQSLIRGCSVLMTAAVEPKRIDTSVWTFLEFYEKKKEISTLRKLLNAVKKQIRFNDRKDTFWRLSVLKQMTAQSISEISKEAWIKCCQSVKHIEDEYWRRDALMEEEIERIVINIGIVSVMKMRWIMIGQVAAQIQQMKAVQLQIKLRHLPRAYSYFWNKLMQVLQPDDRSRRTAFSVNMLARIDAEEGFLWTNAPCRRSMSPTLVLPCPLSFCRSTVRIFINVRCHFRIVGRDGGSLPYWVRCDVAPVYLIVSR</sequence>
<dbReference type="Proteomes" id="UP001148838">
    <property type="component" value="Unassembled WGS sequence"/>
</dbReference>
<protein>
    <submittedName>
        <fullName evidence="2">Uncharacterized protein</fullName>
    </submittedName>
</protein>
<comment type="caution">
    <text evidence="2">The sequence shown here is derived from an EMBL/GenBank/DDBJ whole genome shotgun (WGS) entry which is preliminary data.</text>
</comment>